<reference evidence="5 6" key="1">
    <citation type="journal article" date="2016" name="BMC Genomics">
        <title>Comparative genomics reveals Cyclospora cayetanensis possesses coccidia-like metabolism and invasion components but unique surface antigens.</title>
        <authorList>
            <person name="Liu S."/>
            <person name="Wang L."/>
            <person name="Zheng H."/>
            <person name="Xu Z."/>
            <person name="Roellig D.M."/>
            <person name="Li N."/>
            <person name="Frace M.A."/>
            <person name="Tang K."/>
            <person name="Arrowood M.J."/>
            <person name="Moss D.M."/>
            <person name="Zhang L."/>
            <person name="Feng Y."/>
            <person name="Xiao L."/>
        </authorList>
    </citation>
    <scope>NUCLEOTIDE SEQUENCE [LARGE SCALE GENOMIC DNA]</scope>
    <source>
        <strain evidence="5 6">CHN_HEN01</strain>
    </source>
</reference>
<proteinExistence type="predicted"/>
<accession>A0A1D3D4I4</accession>
<dbReference type="Pfam" id="PF00004">
    <property type="entry name" value="AAA"/>
    <property type="match status" value="2"/>
</dbReference>
<evidence type="ECO:0000313" key="6">
    <source>
        <dbReference type="Proteomes" id="UP000095192"/>
    </source>
</evidence>
<evidence type="ECO:0000313" key="5">
    <source>
        <dbReference type="EMBL" id="OEH78361.1"/>
    </source>
</evidence>
<evidence type="ECO:0000259" key="4">
    <source>
        <dbReference type="SMART" id="SM00382"/>
    </source>
</evidence>
<dbReference type="PROSITE" id="PS00674">
    <property type="entry name" value="AAA"/>
    <property type="match status" value="1"/>
</dbReference>
<dbReference type="PANTHER" id="PTHR23077:SF171">
    <property type="entry name" value="NUCLEAR VALOSIN-CONTAINING PROTEIN-LIKE"/>
    <property type="match status" value="1"/>
</dbReference>
<organism evidence="5 6">
    <name type="scientific">Cyclospora cayetanensis</name>
    <dbReference type="NCBI Taxonomy" id="88456"/>
    <lineage>
        <taxon>Eukaryota</taxon>
        <taxon>Sar</taxon>
        <taxon>Alveolata</taxon>
        <taxon>Apicomplexa</taxon>
        <taxon>Conoidasida</taxon>
        <taxon>Coccidia</taxon>
        <taxon>Eucoccidiorida</taxon>
        <taxon>Eimeriorina</taxon>
        <taxon>Eimeriidae</taxon>
        <taxon>Cyclospora</taxon>
    </lineage>
</organism>
<dbReference type="PANTHER" id="PTHR23077">
    <property type="entry name" value="AAA-FAMILY ATPASE"/>
    <property type="match status" value="1"/>
</dbReference>
<dbReference type="SMART" id="SM00382">
    <property type="entry name" value="AAA"/>
    <property type="match status" value="2"/>
</dbReference>
<dbReference type="FunFam" id="3.40.50.300:FF:000061">
    <property type="entry name" value="ATPase family, AAA domain-containing 2"/>
    <property type="match status" value="1"/>
</dbReference>
<dbReference type="InParanoid" id="A0A1D3D4I4"/>
<name>A0A1D3D4I4_9EIME</name>
<dbReference type="AlphaFoldDB" id="A0A1D3D4I4"/>
<feature type="region of interest" description="Disordered" evidence="3">
    <location>
        <begin position="481"/>
        <end position="553"/>
    </location>
</feature>
<dbReference type="InterPro" id="IPR003593">
    <property type="entry name" value="AAA+_ATPase"/>
</dbReference>
<dbReference type="Proteomes" id="UP000095192">
    <property type="component" value="Unassembled WGS sequence"/>
</dbReference>
<evidence type="ECO:0000256" key="1">
    <source>
        <dbReference type="ARBA" id="ARBA00022741"/>
    </source>
</evidence>
<comment type="caution">
    <text evidence="5">The sequence shown here is derived from an EMBL/GenBank/DDBJ whole genome shotgun (WGS) entry which is preliminary data.</text>
</comment>
<feature type="domain" description="AAA+ ATPase" evidence="4">
    <location>
        <begin position="397"/>
        <end position="609"/>
    </location>
</feature>
<dbReference type="GO" id="GO:0005524">
    <property type="term" value="F:ATP binding"/>
    <property type="evidence" value="ECO:0007669"/>
    <property type="project" value="UniProtKB-KW"/>
</dbReference>
<dbReference type="SUPFAM" id="SSF52540">
    <property type="entry name" value="P-loop containing nucleoside triphosphate hydrolases"/>
    <property type="match status" value="2"/>
</dbReference>
<feature type="compositionally biased region" description="Basic and acidic residues" evidence="3">
    <location>
        <begin position="83"/>
        <end position="102"/>
    </location>
</feature>
<evidence type="ECO:0000256" key="2">
    <source>
        <dbReference type="ARBA" id="ARBA00022840"/>
    </source>
</evidence>
<dbReference type="InterPro" id="IPR003960">
    <property type="entry name" value="ATPase_AAA_CS"/>
</dbReference>
<feature type="region of interest" description="Disordered" evidence="3">
    <location>
        <begin position="69"/>
        <end position="125"/>
    </location>
</feature>
<dbReference type="Gene3D" id="1.10.8.60">
    <property type="match status" value="2"/>
</dbReference>
<keyword evidence="2" id="KW-0067">ATP-binding</keyword>
<feature type="compositionally biased region" description="Low complexity" evidence="3">
    <location>
        <begin position="162"/>
        <end position="175"/>
    </location>
</feature>
<dbReference type="VEuPathDB" id="ToxoDB:LOC34622726"/>
<sequence length="747" mass="81009">MADGVVPKSLWQKRLQECPLGSAEAATVAIASSKIPTVRLEKLRGVPSTLREGIEKHVILPFLANHLLEGYQPPEPPQQQPRPTEEADGLNKGHYDEGRNLDTPDESLSGHKSKGPSTKSSDKSGNGLVCSRGVLLCGPPGVGKSHVAAAIVGTLADRLQQQQQQRATQAEGQRTLTDSCTSDNSVEEEEGSSSRGDQGGPVPLRYYSLSVAACTSPGVIGMASNPAAVCLALRRSGRFDRELQLPPPNVDERLEILQAIAASLPVKVRVGFERIAEETAGAVAADLHALLHSALLAALYRKQRQDADCMDSSAMMDAADAKVPALSDVCLVEEDLCVALRELRLTLEKETGHLAKGALTTEWKDVGGLYKAKRQIEDKIIFPVLFPQLYKQVGLRRPSGVLLYGPPGCGKTLLARALAKTCNAHFISVKGPELLSKFVGESEASLRRLFRKAAAFEPTVIFFDEIDALCGSRGGALNQQHAENEAEYSHWRRVQQEAQAEERGEGSEKGEKEETGEGDRAELTERPKTEGQLKKRRRVGFQPLRYGNSQNSSNKVEERLIAQMLTELDGLTARGQVFVVAATNRPDAIDAALVRPGRLEVQVYVHLPDLKDRQQIFKSGLRFSGADIDAALRSAAAALLENQREGFIEALKIQVKQHFQKQLDSGSSTFAAKAALEEVDALSAYELYALYPPTVYKWTAKQFPTVPLFLVGTKTCKYCIDGGTGPSALSPLLATGRILSPVCDLSL</sequence>
<dbReference type="InterPro" id="IPR003959">
    <property type="entry name" value="ATPase_AAA_core"/>
</dbReference>
<dbReference type="VEuPathDB" id="ToxoDB:cyc_06599"/>
<feature type="region of interest" description="Disordered" evidence="3">
    <location>
        <begin position="162"/>
        <end position="200"/>
    </location>
</feature>
<protein>
    <submittedName>
        <fullName evidence="5">AAA family protein</fullName>
    </submittedName>
</protein>
<dbReference type="Gene3D" id="3.40.50.300">
    <property type="entry name" value="P-loop containing nucleotide triphosphate hydrolases"/>
    <property type="match status" value="4"/>
</dbReference>
<dbReference type="GO" id="GO:0016887">
    <property type="term" value="F:ATP hydrolysis activity"/>
    <property type="evidence" value="ECO:0007669"/>
    <property type="project" value="InterPro"/>
</dbReference>
<keyword evidence="1" id="KW-0547">Nucleotide-binding</keyword>
<feature type="domain" description="AAA+ ATPase" evidence="4">
    <location>
        <begin position="130"/>
        <end position="249"/>
    </location>
</feature>
<dbReference type="InterPro" id="IPR027417">
    <property type="entry name" value="P-loop_NTPase"/>
</dbReference>
<feature type="compositionally biased region" description="Basic and acidic residues" evidence="3">
    <location>
        <begin position="500"/>
        <end position="533"/>
    </location>
</feature>
<keyword evidence="6" id="KW-1185">Reference proteome</keyword>
<gene>
    <name evidence="5" type="ORF">cyc_06599</name>
</gene>
<evidence type="ECO:0000256" key="3">
    <source>
        <dbReference type="SAM" id="MobiDB-lite"/>
    </source>
</evidence>
<dbReference type="EMBL" id="JROU02000768">
    <property type="protein sequence ID" value="OEH78361.1"/>
    <property type="molecule type" value="Genomic_DNA"/>
</dbReference>
<dbReference type="InterPro" id="IPR050168">
    <property type="entry name" value="AAA_ATPase_domain"/>
</dbReference>